<accession>A0AAJ5TCP3</accession>
<reference evidence="4 5" key="1">
    <citation type="submission" date="2019-01" db="EMBL/GenBank/DDBJ databases">
        <authorList>
            <consortium name="Pathogen Informatics"/>
        </authorList>
    </citation>
    <scope>NUCLEOTIDE SEQUENCE [LARGE SCALE GENOMIC DNA]</scope>
    <source>
        <strain evidence="4 5">NCTC10125</strain>
    </source>
</reference>
<keyword evidence="3" id="KW-0949">S-adenosyl-L-methionine</keyword>
<evidence type="ECO:0000256" key="1">
    <source>
        <dbReference type="ARBA" id="ARBA00022603"/>
    </source>
</evidence>
<dbReference type="GO" id="GO:1904047">
    <property type="term" value="F:S-adenosyl-L-methionine binding"/>
    <property type="evidence" value="ECO:0007669"/>
    <property type="project" value="TreeGrafter"/>
</dbReference>
<dbReference type="GO" id="GO:0009307">
    <property type="term" value="P:DNA restriction-modification system"/>
    <property type="evidence" value="ECO:0007669"/>
    <property type="project" value="InterPro"/>
</dbReference>
<dbReference type="GO" id="GO:0032259">
    <property type="term" value="P:methylation"/>
    <property type="evidence" value="ECO:0007669"/>
    <property type="project" value="UniProtKB-KW"/>
</dbReference>
<dbReference type="EC" id="2.1.1.72" evidence="4"/>
<dbReference type="Gene3D" id="3.40.50.150">
    <property type="entry name" value="Vaccinia Virus protein VP39"/>
    <property type="match status" value="1"/>
</dbReference>
<gene>
    <name evidence="4" type="primary">dam</name>
    <name evidence="4" type="ORF">NCTC10125_00516</name>
</gene>
<dbReference type="GO" id="GO:0043565">
    <property type="term" value="F:sequence-specific DNA binding"/>
    <property type="evidence" value="ECO:0007669"/>
    <property type="project" value="TreeGrafter"/>
</dbReference>
<dbReference type="InterPro" id="IPR012327">
    <property type="entry name" value="MeTrfase_D12"/>
</dbReference>
<protein>
    <submittedName>
        <fullName evidence="4">Adenine-specific DNA methyltransferase</fullName>
        <ecNumber evidence="4">2.1.1.72</ecNumber>
    </submittedName>
</protein>
<dbReference type="Proteomes" id="UP000289629">
    <property type="component" value="Chromosome"/>
</dbReference>
<organism evidence="4 5">
    <name type="scientific">Mesomycoplasma dispar</name>
    <dbReference type="NCBI Taxonomy" id="86660"/>
    <lineage>
        <taxon>Bacteria</taxon>
        <taxon>Bacillati</taxon>
        <taxon>Mycoplasmatota</taxon>
        <taxon>Mycoplasmoidales</taxon>
        <taxon>Metamycoplasmataceae</taxon>
        <taxon>Mesomycoplasma</taxon>
    </lineage>
</organism>
<dbReference type="InterPro" id="IPR029063">
    <property type="entry name" value="SAM-dependent_MTases_sf"/>
</dbReference>
<dbReference type="EMBL" id="LR214971">
    <property type="protein sequence ID" value="VEU62057.1"/>
    <property type="molecule type" value="Genomic_DNA"/>
</dbReference>
<proteinExistence type="predicted"/>
<dbReference type="SUPFAM" id="SSF53335">
    <property type="entry name" value="S-adenosyl-L-methionine-dependent methyltransferases"/>
    <property type="match status" value="1"/>
</dbReference>
<evidence type="ECO:0000256" key="2">
    <source>
        <dbReference type="ARBA" id="ARBA00022679"/>
    </source>
</evidence>
<dbReference type="RefSeq" id="WP_276240844.1">
    <property type="nucleotide sequence ID" value="NZ_CP007229.1"/>
</dbReference>
<dbReference type="Pfam" id="PF02086">
    <property type="entry name" value="MethyltransfD12"/>
    <property type="match status" value="1"/>
</dbReference>
<dbReference type="PRINTS" id="PR00505">
    <property type="entry name" value="D12N6MTFRASE"/>
</dbReference>
<keyword evidence="2 4" id="KW-0808">Transferase</keyword>
<dbReference type="GO" id="GO:0006298">
    <property type="term" value="P:mismatch repair"/>
    <property type="evidence" value="ECO:0007669"/>
    <property type="project" value="TreeGrafter"/>
</dbReference>
<evidence type="ECO:0000313" key="4">
    <source>
        <dbReference type="EMBL" id="VEU62057.1"/>
    </source>
</evidence>
<dbReference type="AlphaFoldDB" id="A0AAJ5TCP3"/>
<dbReference type="GO" id="GO:0009007">
    <property type="term" value="F:site-specific DNA-methyltransferase (adenine-specific) activity"/>
    <property type="evidence" value="ECO:0007669"/>
    <property type="project" value="UniProtKB-EC"/>
</dbReference>
<evidence type="ECO:0000313" key="5">
    <source>
        <dbReference type="Proteomes" id="UP000289629"/>
    </source>
</evidence>
<name>A0AAJ5TCP3_9BACT</name>
<dbReference type="REBASE" id="298506">
    <property type="entry name" value="M.Mdi10125ORFBP"/>
</dbReference>
<sequence>MKIENRKNKINPVLKWVGGKRQLLDRIIPLVPEKFNNYIEPFFGGGALFFSLEPSTAIINDFNTELINTYQVIKNKPQELILELEEHQKFHSKNHFYEIRNLDRQKTLIKLAMSKGRRE</sequence>
<keyword evidence="1 4" id="KW-0489">Methyltransferase</keyword>
<evidence type="ECO:0000256" key="3">
    <source>
        <dbReference type="ARBA" id="ARBA00022691"/>
    </source>
</evidence>
<dbReference type="PANTHER" id="PTHR30481">
    <property type="entry name" value="DNA ADENINE METHYLASE"/>
    <property type="match status" value="1"/>
</dbReference>